<dbReference type="SUPFAM" id="SSF57535">
    <property type="entry name" value="Complement control module/SCR domain"/>
    <property type="match status" value="1"/>
</dbReference>
<feature type="domain" description="VWFD" evidence="11">
    <location>
        <begin position="376"/>
        <end position="572"/>
    </location>
</feature>
<dbReference type="PANTHER" id="PTHR13802">
    <property type="entry name" value="MUCIN 4-RELATED"/>
    <property type="match status" value="1"/>
</dbReference>
<dbReference type="OrthoDB" id="6020543at2759"/>
<gene>
    <name evidence="12" type="primary">Susd2</name>
    <name evidence="12" type="ORF">Bhyg_08419</name>
</gene>
<keyword evidence="7" id="KW-0732">Signal</keyword>
<dbReference type="EMBL" id="WJQU01000002">
    <property type="protein sequence ID" value="KAJ6643458.1"/>
    <property type="molecule type" value="Genomic_DNA"/>
</dbReference>
<evidence type="ECO:0000256" key="2">
    <source>
        <dbReference type="ARBA" id="ARBA00022692"/>
    </source>
</evidence>
<evidence type="ECO:0000313" key="12">
    <source>
        <dbReference type="EMBL" id="KAJ6643458.1"/>
    </source>
</evidence>
<sequence>MRSLIIIALFISIGGNAEAAIRSSAVPFAIGGTQITFQLTGSEDISLLTCVVRFPDGQDSIESRAAVTGDRLRALCRLPPYFDTGSIDIDLEIRNSSMMVAQTLSQIVIVNPNTAGEVAVEERWNTNELIFTWNADYFRQFFPVGANIMIQLTIFVSNGFERVFRSSGIVTIVGQNTGNSQFTVPAAIINRIANIQSPYYYALSPLGSPPGANIFLTSLLFAPTLGVDETFANETCASWLETAEAPRSTEINPCPPCLCQVRLDNHFIQIPHNPQIVAFANGSLNNHVLFYERVPTRGGHAQSCSYNTLTNNLALTSPAQAGFMNSVSRFGSFIDNYFEDVWPYMLCCLQSNSQELCDIFHEKRPIDTGHRYRPEAPCFGVGDPHFETFESVNFSFMGFGEFWLIRGPEGSGFGIQGRMATNWNFERVTYFHAVAIRDGNTTIQIELRAARLVLFINGIEFVMPTARIILPFGNSTITTGVDQISVRFQTGFTLIVNLATSRNFLNLFGRGAHWNRGKGFMGIFGNFDDDRTNDLTGQDGFVISPTAPNLRDLSLIHHRFGLTWMTTANESYFVYGAGRSWAFHTNRNFGPVSRFPDPATFSQEVRDICGNNLFCFLEYEATGLLDMATDVVRNEEEFDDLREQIETELPLCDTLDAPANARLRVEGHMNGSLATYSCNSEYDFESGTGDRVRICSASVENSYWTGVAPTCIWTCETCTEETEMVLLHDPSDCARFRLCSFGFWFDLQCPVGDNFDRRTGFCSREYDCSGTPGC</sequence>
<keyword evidence="5 6" id="KW-1015">Disulfide bond</keyword>
<dbReference type="GO" id="GO:0005576">
    <property type="term" value="C:extracellular region"/>
    <property type="evidence" value="ECO:0007669"/>
    <property type="project" value="InterPro"/>
</dbReference>
<dbReference type="Gene3D" id="2.10.70.10">
    <property type="entry name" value="Complement Module, domain 1"/>
    <property type="match status" value="1"/>
</dbReference>
<feature type="domain" description="Sushi" evidence="9">
    <location>
        <begin position="650"/>
        <end position="713"/>
    </location>
</feature>
<dbReference type="AlphaFoldDB" id="A0A9Q0N4K3"/>
<keyword evidence="6" id="KW-0768">Sushi</keyword>
<organism evidence="12 13">
    <name type="scientific">Pseudolycoriella hygida</name>
    <dbReference type="NCBI Taxonomy" id="35572"/>
    <lineage>
        <taxon>Eukaryota</taxon>
        <taxon>Metazoa</taxon>
        <taxon>Ecdysozoa</taxon>
        <taxon>Arthropoda</taxon>
        <taxon>Hexapoda</taxon>
        <taxon>Insecta</taxon>
        <taxon>Pterygota</taxon>
        <taxon>Neoptera</taxon>
        <taxon>Endopterygota</taxon>
        <taxon>Diptera</taxon>
        <taxon>Nematocera</taxon>
        <taxon>Sciaroidea</taxon>
        <taxon>Sciaridae</taxon>
        <taxon>Pseudolycoriella</taxon>
    </lineage>
</organism>
<dbReference type="PROSITE" id="PS50940">
    <property type="entry name" value="CHIT_BIND_II"/>
    <property type="match status" value="1"/>
</dbReference>
<feature type="disulfide bond" evidence="6">
    <location>
        <begin position="652"/>
        <end position="695"/>
    </location>
</feature>
<dbReference type="GO" id="GO:0016020">
    <property type="term" value="C:membrane"/>
    <property type="evidence" value="ECO:0007669"/>
    <property type="project" value="UniProtKB-SubCell"/>
</dbReference>
<dbReference type="SMART" id="SM00032">
    <property type="entry name" value="CCP"/>
    <property type="match status" value="1"/>
</dbReference>
<dbReference type="CDD" id="cd00033">
    <property type="entry name" value="CCP"/>
    <property type="match status" value="1"/>
</dbReference>
<dbReference type="SUPFAM" id="SSF57625">
    <property type="entry name" value="Invertebrate chitin-binding proteins"/>
    <property type="match status" value="1"/>
</dbReference>
<name>A0A9Q0N4K3_9DIPT</name>
<keyword evidence="2" id="KW-0812">Transmembrane</keyword>
<dbReference type="PROSITE" id="PS51233">
    <property type="entry name" value="VWFD"/>
    <property type="match status" value="1"/>
</dbReference>
<dbReference type="Pfam" id="PF00094">
    <property type="entry name" value="VWD"/>
    <property type="match status" value="1"/>
</dbReference>
<reference evidence="12" key="1">
    <citation type="submission" date="2022-07" db="EMBL/GenBank/DDBJ databases">
        <authorList>
            <person name="Trinca V."/>
            <person name="Uliana J.V.C."/>
            <person name="Torres T.T."/>
            <person name="Ward R.J."/>
            <person name="Monesi N."/>
        </authorList>
    </citation>
    <scope>NUCLEOTIDE SEQUENCE</scope>
    <source>
        <strain evidence="12">HSMRA1968</strain>
        <tissue evidence="12">Whole embryos</tissue>
    </source>
</reference>
<accession>A0A9Q0N4K3</accession>
<evidence type="ECO:0000259" key="8">
    <source>
        <dbReference type="PROSITE" id="PS50856"/>
    </source>
</evidence>
<evidence type="ECO:0000259" key="9">
    <source>
        <dbReference type="PROSITE" id="PS50923"/>
    </source>
</evidence>
<evidence type="ECO:0000259" key="11">
    <source>
        <dbReference type="PROSITE" id="PS51233"/>
    </source>
</evidence>
<keyword evidence="4" id="KW-0472">Membrane</keyword>
<dbReference type="PROSITE" id="PS50923">
    <property type="entry name" value="SUSHI"/>
    <property type="match status" value="1"/>
</dbReference>
<evidence type="ECO:0000256" key="6">
    <source>
        <dbReference type="PROSITE-ProRule" id="PRU00302"/>
    </source>
</evidence>
<keyword evidence="3" id="KW-1133">Transmembrane helix</keyword>
<dbReference type="InterPro" id="IPR035976">
    <property type="entry name" value="Sushi/SCR/CCP_sf"/>
</dbReference>
<evidence type="ECO:0000256" key="7">
    <source>
        <dbReference type="SAM" id="SignalP"/>
    </source>
</evidence>
<evidence type="ECO:0000259" key="10">
    <source>
        <dbReference type="PROSITE" id="PS50940"/>
    </source>
</evidence>
<dbReference type="PROSITE" id="PS50856">
    <property type="entry name" value="AMOP"/>
    <property type="match status" value="1"/>
</dbReference>
<comment type="subcellular location">
    <subcellularLocation>
        <location evidence="1">Membrane</location>
    </subcellularLocation>
</comment>
<evidence type="ECO:0000256" key="5">
    <source>
        <dbReference type="ARBA" id="ARBA00023157"/>
    </source>
</evidence>
<dbReference type="InterPro" id="IPR001846">
    <property type="entry name" value="VWF_type-D"/>
</dbReference>
<keyword evidence="13" id="KW-1185">Reference proteome</keyword>
<dbReference type="InterPro" id="IPR036508">
    <property type="entry name" value="Chitin-bd_dom_sf"/>
</dbReference>
<dbReference type="Pfam" id="PF01607">
    <property type="entry name" value="CBM_14"/>
    <property type="match status" value="1"/>
</dbReference>
<feature type="domain" description="Chitin-binding type-2" evidence="10">
    <location>
        <begin position="715"/>
        <end position="770"/>
    </location>
</feature>
<dbReference type="InterPro" id="IPR051495">
    <property type="entry name" value="Epithelial_Barrier/Signaling"/>
</dbReference>
<evidence type="ECO:0000256" key="4">
    <source>
        <dbReference type="ARBA" id="ARBA00023136"/>
    </source>
</evidence>
<feature type="signal peptide" evidence="7">
    <location>
        <begin position="1"/>
        <end position="19"/>
    </location>
</feature>
<dbReference type="PANTHER" id="PTHR13802:SF52">
    <property type="entry name" value="MUCIN-4"/>
    <property type="match status" value="1"/>
</dbReference>
<feature type="domain" description="AMOP" evidence="8">
    <location>
        <begin position="228"/>
        <end position="364"/>
    </location>
</feature>
<evidence type="ECO:0000256" key="1">
    <source>
        <dbReference type="ARBA" id="ARBA00004370"/>
    </source>
</evidence>
<comment type="caution">
    <text evidence="6">Lacks conserved residue(s) required for the propagation of feature annotation.</text>
</comment>
<dbReference type="InterPro" id="IPR002557">
    <property type="entry name" value="Chitin-bd_dom"/>
</dbReference>
<comment type="caution">
    <text evidence="12">The sequence shown here is derived from an EMBL/GenBank/DDBJ whole genome shotgun (WGS) entry which is preliminary data.</text>
</comment>
<proteinExistence type="predicted"/>
<evidence type="ECO:0000256" key="3">
    <source>
        <dbReference type="ARBA" id="ARBA00022989"/>
    </source>
</evidence>
<dbReference type="GO" id="GO:0008061">
    <property type="term" value="F:chitin binding"/>
    <property type="evidence" value="ECO:0007669"/>
    <property type="project" value="InterPro"/>
</dbReference>
<feature type="chain" id="PRO_5040293125" evidence="7">
    <location>
        <begin position="20"/>
        <end position="774"/>
    </location>
</feature>
<protein>
    <submittedName>
        <fullName evidence="12">Sushi domain-containing protein 2</fullName>
    </submittedName>
</protein>
<dbReference type="InterPro" id="IPR005533">
    <property type="entry name" value="AMOP_dom"/>
</dbReference>
<evidence type="ECO:0000313" key="13">
    <source>
        <dbReference type="Proteomes" id="UP001151699"/>
    </source>
</evidence>
<dbReference type="Proteomes" id="UP001151699">
    <property type="component" value="Chromosome B"/>
</dbReference>
<dbReference type="InterPro" id="IPR000436">
    <property type="entry name" value="Sushi_SCR_CCP_dom"/>
</dbReference>